<reference evidence="1 2" key="1">
    <citation type="submission" date="2024-09" db="EMBL/GenBank/DDBJ databases">
        <authorList>
            <person name="Sun Q."/>
            <person name="Mori K."/>
        </authorList>
    </citation>
    <scope>NUCLEOTIDE SEQUENCE [LARGE SCALE GENOMIC DNA]</scope>
    <source>
        <strain evidence="1 2">JCM 12520</strain>
    </source>
</reference>
<dbReference type="GO" id="GO:0016491">
    <property type="term" value="F:oxidoreductase activity"/>
    <property type="evidence" value="ECO:0007669"/>
    <property type="project" value="UniProtKB-KW"/>
</dbReference>
<dbReference type="PANTHER" id="PTHR43431">
    <property type="entry name" value="OXIDOREDUCTASE, SHORT CHAIN DEHYDROGENASE/REDUCTASE FAMILY (AFU_ORTHOLOGUE AFUA_5G14000)"/>
    <property type="match status" value="1"/>
</dbReference>
<dbReference type="SUPFAM" id="SSF51735">
    <property type="entry name" value="NAD(P)-binding Rossmann-fold domains"/>
    <property type="match status" value="1"/>
</dbReference>
<gene>
    <name evidence="1" type="ORF">ACFFNY_16590</name>
</gene>
<dbReference type="PANTHER" id="PTHR43431:SF1">
    <property type="entry name" value="OS08G0476300 PROTEIN"/>
    <property type="match status" value="1"/>
</dbReference>
<organism evidence="1 2">
    <name type="scientific">Paenibacillus hodogayensis</name>
    <dbReference type="NCBI Taxonomy" id="279208"/>
    <lineage>
        <taxon>Bacteria</taxon>
        <taxon>Bacillati</taxon>
        <taxon>Bacillota</taxon>
        <taxon>Bacilli</taxon>
        <taxon>Bacillales</taxon>
        <taxon>Paenibacillaceae</taxon>
        <taxon>Paenibacillus</taxon>
    </lineage>
</organism>
<keyword evidence="2" id="KW-1185">Reference proteome</keyword>
<protein>
    <submittedName>
        <fullName evidence="1">SDR family NAD(P)-dependent oxidoreductase</fullName>
        <ecNumber evidence="1">1.-.-.-</ecNumber>
    </submittedName>
</protein>
<evidence type="ECO:0000313" key="2">
    <source>
        <dbReference type="Proteomes" id="UP001589619"/>
    </source>
</evidence>
<proteinExistence type="predicted"/>
<keyword evidence="1" id="KW-0560">Oxidoreductase</keyword>
<dbReference type="Pfam" id="PF00106">
    <property type="entry name" value="adh_short"/>
    <property type="match status" value="1"/>
</dbReference>
<sequence length="220" mass="23547">MSKPLLVIVGAGPGVSAAVARKFGAAGFRVALLARNQASLDTQTSELTEQGIEAYSLTADAANRESIEEAFRIVRERSGSPDVLLYNAAVISRTTITTLSEQQLIDEFKVNVGGALTSVQQVAPHFVERGEGTILITGGGLALSPNPEYASLSLGKAAVRSLAYSLAQELKPHGVYVGTVTIGGYVSKGTFFDPDRIADKYWDLYQKRDEPEYVFAQSES</sequence>
<dbReference type="EC" id="1.-.-.-" evidence="1"/>
<evidence type="ECO:0000313" key="1">
    <source>
        <dbReference type="EMBL" id="MFB9753186.1"/>
    </source>
</evidence>
<comment type="caution">
    <text evidence="1">The sequence shown here is derived from an EMBL/GenBank/DDBJ whole genome shotgun (WGS) entry which is preliminary data.</text>
</comment>
<name>A0ABV5VYY1_9BACL</name>
<dbReference type="InterPro" id="IPR002347">
    <property type="entry name" value="SDR_fam"/>
</dbReference>
<dbReference type="RefSeq" id="WP_344902105.1">
    <property type="nucleotide sequence ID" value="NZ_BAAAYO010000001.1"/>
</dbReference>
<accession>A0ABV5VYY1</accession>
<dbReference type="PRINTS" id="PR00081">
    <property type="entry name" value="GDHRDH"/>
</dbReference>
<dbReference type="Gene3D" id="3.40.50.720">
    <property type="entry name" value="NAD(P)-binding Rossmann-like Domain"/>
    <property type="match status" value="1"/>
</dbReference>
<dbReference type="EMBL" id="JBHMAG010000012">
    <property type="protein sequence ID" value="MFB9753186.1"/>
    <property type="molecule type" value="Genomic_DNA"/>
</dbReference>
<dbReference type="Proteomes" id="UP001589619">
    <property type="component" value="Unassembled WGS sequence"/>
</dbReference>
<dbReference type="InterPro" id="IPR036291">
    <property type="entry name" value="NAD(P)-bd_dom_sf"/>
</dbReference>